<sequence length="435" mass="47276">MSEHPTRFYAATLGCKINQYETQALREVWQARGFTEVQSTAEADLVLVNTCAVTAKAVSDVRATVRQAHRANPLARIVVTGCAAQVLGDELAALPGVAAVVPQDAKAGLKQWPQGAVSAPSGSGAAQAFPDMQVSGYTRARAVVKVQDGCSHRCTYCIVPFTRGPSRSRAPHDIADEVRRLLQGGFRELILSGVNLRQYGRDLAMPADFWDVVARLGNEFGPEWAGRARLRISSLEPGQLGSKALDTLAANPLVSPQLHLSLQSGSASVLRRMGRGHYTPQPLLDFLHSLRGIWPVYGLGADILMGFPGETREEFEETLAFCRELPLTYAHVFPYSRRPGTAAADMKDQLPVAEKKARAAAVRAVAAEKKDAFLQSLLRRDSLHVVLQSLSPARGVSEFYTDCRFDSVPDGATLREIRSARPLEVRKGVLIVSPQ</sequence>
<keyword evidence="11" id="KW-1185">Reference proteome</keyword>
<dbReference type="EMBL" id="CP000112">
    <property type="protein sequence ID" value="ABB39518.1"/>
    <property type="molecule type" value="Genomic_DNA"/>
</dbReference>
<feature type="domain" description="MTTase N-terminal" evidence="8">
    <location>
        <begin position="6"/>
        <end position="118"/>
    </location>
</feature>
<dbReference type="PROSITE" id="PS51449">
    <property type="entry name" value="MTTASE_N"/>
    <property type="match status" value="1"/>
</dbReference>
<evidence type="ECO:0000313" key="11">
    <source>
        <dbReference type="Proteomes" id="UP000002710"/>
    </source>
</evidence>
<dbReference type="eggNOG" id="COG0621">
    <property type="taxonomic scope" value="Bacteria"/>
</dbReference>
<keyword evidence="2" id="KW-0004">4Fe-4S</keyword>
<dbReference type="InterPro" id="IPR020612">
    <property type="entry name" value="Methylthiotransferase_CS"/>
</dbReference>
<evidence type="ECO:0000256" key="1">
    <source>
        <dbReference type="ARBA" id="ARBA00001966"/>
    </source>
</evidence>
<evidence type="ECO:0000313" key="10">
    <source>
        <dbReference type="EMBL" id="ABB39518.1"/>
    </source>
</evidence>
<reference evidence="10 11" key="1">
    <citation type="journal article" date="2011" name="J. Bacteriol.">
        <title>Complete genome sequence and updated annotation of Desulfovibrio alaskensis G20.</title>
        <authorList>
            <person name="Hauser L.J."/>
            <person name="Land M.L."/>
            <person name="Brown S.D."/>
            <person name="Larimer F."/>
            <person name="Keller K.L."/>
            <person name="Rapp-Giles B.J."/>
            <person name="Price M.N."/>
            <person name="Lin M."/>
            <person name="Bruce D.C."/>
            <person name="Detter J.C."/>
            <person name="Tapia R."/>
            <person name="Han C.S."/>
            <person name="Goodwin L.A."/>
            <person name="Cheng J.F."/>
            <person name="Pitluck S."/>
            <person name="Copeland A."/>
            <person name="Lucas S."/>
            <person name="Nolan M."/>
            <person name="Lapidus A.L."/>
            <person name="Palumbo A.V."/>
            <person name="Wall J.D."/>
        </authorList>
    </citation>
    <scope>NUCLEOTIDE SEQUENCE [LARGE SCALE GENOMIC DNA]</scope>
    <source>
        <strain evidence="11">ATCC BAA 1058 / DSM 17464 / G20</strain>
    </source>
</reference>
<dbReference type="NCBIfam" id="TIGR01579">
    <property type="entry name" value="MiaB-like-C"/>
    <property type="match status" value="1"/>
</dbReference>
<dbReference type="GO" id="GO:0051539">
    <property type="term" value="F:4 iron, 4 sulfur cluster binding"/>
    <property type="evidence" value="ECO:0007669"/>
    <property type="project" value="UniProtKB-KW"/>
</dbReference>
<dbReference type="InterPro" id="IPR007197">
    <property type="entry name" value="rSAM"/>
</dbReference>
<comment type="cofactor">
    <cofactor evidence="1">
        <name>[4Fe-4S] cluster</name>
        <dbReference type="ChEBI" id="CHEBI:49883"/>
    </cofactor>
</comment>
<dbReference type="SFLD" id="SFLDG01082">
    <property type="entry name" value="B12-binding_domain_containing"/>
    <property type="match status" value="1"/>
</dbReference>
<dbReference type="Gene3D" id="3.40.50.12160">
    <property type="entry name" value="Methylthiotransferase, N-terminal domain"/>
    <property type="match status" value="1"/>
</dbReference>
<dbReference type="Pfam" id="PF00919">
    <property type="entry name" value="UPF0004"/>
    <property type="match status" value="1"/>
</dbReference>
<dbReference type="InterPro" id="IPR006467">
    <property type="entry name" value="MiaB-like_bact"/>
</dbReference>
<dbReference type="GO" id="GO:0035597">
    <property type="term" value="F:tRNA-2-methylthio-N(6)-dimethylallyladenosine(37) synthase activity"/>
    <property type="evidence" value="ECO:0007669"/>
    <property type="project" value="TreeGrafter"/>
</dbReference>
<keyword evidence="7" id="KW-0411">Iron-sulfur</keyword>
<evidence type="ECO:0000259" key="9">
    <source>
        <dbReference type="PROSITE" id="PS51918"/>
    </source>
</evidence>
<name>Q30XS8_OLEA2</name>
<evidence type="ECO:0000256" key="7">
    <source>
        <dbReference type="ARBA" id="ARBA00023014"/>
    </source>
</evidence>
<keyword evidence="6" id="KW-0408">Iron</keyword>
<protein>
    <submittedName>
        <fullName evidence="10">RNA modification enzyme, MiaB family</fullName>
    </submittedName>
</protein>
<evidence type="ECO:0000256" key="6">
    <source>
        <dbReference type="ARBA" id="ARBA00023004"/>
    </source>
</evidence>
<dbReference type="SUPFAM" id="SSF102114">
    <property type="entry name" value="Radical SAM enzymes"/>
    <property type="match status" value="1"/>
</dbReference>
<evidence type="ECO:0000256" key="2">
    <source>
        <dbReference type="ARBA" id="ARBA00022485"/>
    </source>
</evidence>
<feature type="domain" description="Radical SAM core" evidence="9">
    <location>
        <begin position="136"/>
        <end position="372"/>
    </location>
</feature>
<dbReference type="PROSITE" id="PS51918">
    <property type="entry name" value="RADICAL_SAM"/>
    <property type="match status" value="1"/>
</dbReference>
<dbReference type="InterPro" id="IPR013848">
    <property type="entry name" value="Methylthiotransferase_N"/>
</dbReference>
<gene>
    <name evidence="10" type="ordered locus">Dde_2722</name>
</gene>
<dbReference type="KEGG" id="dde:Dde_2722"/>
<dbReference type="HOGENOM" id="CLU_018697_1_0_7"/>
<evidence type="ECO:0000256" key="5">
    <source>
        <dbReference type="ARBA" id="ARBA00022723"/>
    </source>
</evidence>
<dbReference type="GO" id="GO:0005829">
    <property type="term" value="C:cytosol"/>
    <property type="evidence" value="ECO:0007669"/>
    <property type="project" value="TreeGrafter"/>
</dbReference>
<dbReference type="PROSITE" id="PS01278">
    <property type="entry name" value="MTTASE_RADICAL"/>
    <property type="match status" value="1"/>
</dbReference>
<evidence type="ECO:0000256" key="4">
    <source>
        <dbReference type="ARBA" id="ARBA00022691"/>
    </source>
</evidence>
<evidence type="ECO:0000256" key="3">
    <source>
        <dbReference type="ARBA" id="ARBA00022679"/>
    </source>
</evidence>
<keyword evidence="4" id="KW-0949">S-adenosyl-L-methionine</keyword>
<keyword evidence="3" id="KW-0808">Transferase</keyword>
<dbReference type="InterPro" id="IPR058240">
    <property type="entry name" value="rSAM_sf"/>
</dbReference>
<dbReference type="PANTHER" id="PTHR43020">
    <property type="entry name" value="CDK5 REGULATORY SUBUNIT-ASSOCIATED PROTEIN 1"/>
    <property type="match status" value="1"/>
</dbReference>
<dbReference type="STRING" id="207559.Dde_2722"/>
<dbReference type="SFLD" id="SFLDS00029">
    <property type="entry name" value="Radical_SAM"/>
    <property type="match status" value="1"/>
</dbReference>
<dbReference type="Proteomes" id="UP000002710">
    <property type="component" value="Chromosome"/>
</dbReference>
<dbReference type="GO" id="GO:0046872">
    <property type="term" value="F:metal ion binding"/>
    <property type="evidence" value="ECO:0007669"/>
    <property type="project" value="UniProtKB-KW"/>
</dbReference>
<dbReference type="CDD" id="cd01335">
    <property type="entry name" value="Radical_SAM"/>
    <property type="match status" value="1"/>
</dbReference>
<dbReference type="InterPro" id="IPR005839">
    <property type="entry name" value="Methylthiotransferase"/>
</dbReference>
<dbReference type="AlphaFoldDB" id="Q30XS8"/>
<dbReference type="InterPro" id="IPR006638">
    <property type="entry name" value="Elp3/MiaA/NifB-like_rSAM"/>
</dbReference>
<organism evidence="10 11">
    <name type="scientific">Oleidesulfovibrio alaskensis (strain ATCC BAA-1058 / DSM 17464 / G20)</name>
    <name type="common">Desulfovibrio alaskensis</name>
    <dbReference type="NCBI Taxonomy" id="207559"/>
    <lineage>
        <taxon>Bacteria</taxon>
        <taxon>Pseudomonadati</taxon>
        <taxon>Thermodesulfobacteriota</taxon>
        <taxon>Desulfovibrionia</taxon>
        <taxon>Desulfovibrionales</taxon>
        <taxon>Desulfovibrionaceae</taxon>
        <taxon>Oleidesulfovibrio</taxon>
    </lineage>
</organism>
<dbReference type="InterPro" id="IPR023404">
    <property type="entry name" value="rSAM_horseshoe"/>
</dbReference>
<proteinExistence type="predicted"/>
<dbReference type="Pfam" id="PF04055">
    <property type="entry name" value="Radical_SAM"/>
    <property type="match status" value="1"/>
</dbReference>
<dbReference type="RefSeq" id="WP_011368544.1">
    <property type="nucleotide sequence ID" value="NC_007519.1"/>
</dbReference>
<dbReference type="SMART" id="SM00729">
    <property type="entry name" value="Elp3"/>
    <property type="match status" value="1"/>
</dbReference>
<evidence type="ECO:0000259" key="8">
    <source>
        <dbReference type="PROSITE" id="PS51449"/>
    </source>
</evidence>
<dbReference type="Gene3D" id="3.80.30.20">
    <property type="entry name" value="tm_1862 like domain"/>
    <property type="match status" value="1"/>
</dbReference>
<dbReference type="NCBIfam" id="TIGR00089">
    <property type="entry name" value="MiaB/RimO family radical SAM methylthiotransferase"/>
    <property type="match status" value="1"/>
</dbReference>
<keyword evidence="5" id="KW-0479">Metal-binding</keyword>
<dbReference type="InterPro" id="IPR038135">
    <property type="entry name" value="Methylthiotransferase_N_sf"/>
</dbReference>
<dbReference type="PANTHER" id="PTHR43020:SF2">
    <property type="entry name" value="MITOCHONDRIAL TRNA METHYLTHIOTRANSFERASE CDK5RAP1"/>
    <property type="match status" value="1"/>
</dbReference>
<accession>Q30XS8</accession>